<protein>
    <submittedName>
        <fullName evidence="2">Unnamed protein product</fullName>
    </submittedName>
</protein>
<dbReference type="Gene3D" id="3.30.420.10">
    <property type="entry name" value="Ribonuclease H-like superfamily/Ribonuclease H"/>
    <property type="match status" value="1"/>
</dbReference>
<name>A0A9W7D2U9_9STRA</name>
<organism evidence="2 3">
    <name type="scientific">Phytophthora fragariaefolia</name>
    <dbReference type="NCBI Taxonomy" id="1490495"/>
    <lineage>
        <taxon>Eukaryota</taxon>
        <taxon>Sar</taxon>
        <taxon>Stramenopiles</taxon>
        <taxon>Oomycota</taxon>
        <taxon>Peronosporomycetes</taxon>
        <taxon>Peronosporales</taxon>
        <taxon>Peronosporaceae</taxon>
        <taxon>Phytophthora</taxon>
    </lineage>
</organism>
<dbReference type="InterPro" id="IPR016197">
    <property type="entry name" value="Chromo-like_dom_sf"/>
</dbReference>
<evidence type="ECO:0000313" key="3">
    <source>
        <dbReference type="Proteomes" id="UP001165121"/>
    </source>
</evidence>
<accession>A0A9W7D2U9</accession>
<dbReference type="Proteomes" id="UP001165121">
    <property type="component" value="Unassembled WGS sequence"/>
</dbReference>
<dbReference type="SUPFAM" id="SSF53098">
    <property type="entry name" value="Ribonuclease H-like"/>
    <property type="match status" value="1"/>
</dbReference>
<keyword evidence="3" id="KW-1185">Reference proteome</keyword>
<dbReference type="OrthoDB" id="123384at2759"/>
<gene>
    <name evidence="2" type="ORF">Pfra01_002084100</name>
</gene>
<dbReference type="AlphaFoldDB" id="A0A9W7D2U9"/>
<evidence type="ECO:0000313" key="2">
    <source>
        <dbReference type="EMBL" id="GMF51513.1"/>
    </source>
</evidence>
<sequence>MVKRRWRKSQLTDADLSWSQVDKAAFEDVITLQLISANQYFADADAEICRFSDASLTGWPIVLSQVRNWEDGVHIAEQSHEITAKRVTEGGGGGDGGGDSADGSDSAESAPSDSRRSTIQQRTHMCRCHQGLWSTGRRQTESAHVSRRRYLHCVPYRTTPLPGQRWRKFEIKHSSIWSIQTPRVLLMRTASIGWRQTVGPLVGKGIFAKALDRSTLRTPRGQDSGAGWGPTSTATKRNECLHLDFLYFGDSYYKCQYGLVLEDELTHYCEGIAADSPACTTAVEAVLDWHTRVSLSEMWVSDNCSHFKAAVVVGLAERLWPTQKFVPVYTPWINGTVERSIGTPCRCCSRDSRACGCPRHMLGVRAIVSYRYDPATKKWQLLVVWSGLEVIETSWEPLKTIHHDVQTLDRQYVDSADSTDLAMLLSTNALQYHGASPLYDLATLQSAMRYMRYTDEQWHRILAMLNLIENVFSVFKSQVKYYLATHRDAILRPPPGATKAQHRANYMLRASKHSMRVKVTLELCDSEAAHTLSFHARALDKHDIPVGS</sequence>
<feature type="compositionally biased region" description="Gly residues" evidence="1">
    <location>
        <begin position="89"/>
        <end position="100"/>
    </location>
</feature>
<dbReference type="SUPFAM" id="SSF54160">
    <property type="entry name" value="Chromo domain-like"/>
    <property type="match status" value="1"/>
</dbReference>
<dbReference type="EMBL" id="BSXT01002915">
    <property type="protein sequence ID" value="GMF51513.1"/>
    <property type="molecule type" value="Genomic_DNA"/>
</dbReference>
<feature type="region of interest" description="Disordered" evidence="1">
    <location>
        <begin position="82"/>
        <end position="121"/>
    </location>
</feature>
<dbReference type="GO" id="GO:0003676">
    <property type="term" value="F:nucleic acid binding"/>
    <property type="evidence" value="ECO:0007669"/>
    <property type="project" value="InterPro"/>
</dbReference>
<feature type="compositionally biased region" description="Low complexity" evidence="1">
    <location>
        <begin position="101"/>
        <end position="112"/>
    </location>
</feature>
<dbReference type="InterPro" id="IPR012337">
    <property type="entry name" value="RNaseH-like_sf"/>
</dbReference>
<comment type="caution">
    <text evidence="2">The sequence shown here is derived from an EMBL/GenBank/DDBJ whole genome shotgun (WGS) entry which is preliminary data.</text>
</comment>
<dbReference type="InterPro" id="IPR036397">
    <property type="entry name" value="RNaseH_sf"/>
</dbReference>
<proteinExistence type="predicted"/>
<evidence type="ECO:0000256" key="1">
    <source>
        <dbReference type="SAM" id="MobiDB-lite"/>
    </source>
</evidence>
<reference evidence="2" key="1">
    <citation type="submission" date="2023-04" db="EMBL/GenBank/DDBJ databases">
        <title>Phytophthora fragariaefolia NBRC 109709.</title>
        <authorList>
            <person name="Ichikawa N."/>
            <person name="Sato H."/>
            <person name="Tonouchi N."/>
        </authorList>
    </citation>
    <scope>NUCLEOTIDE SEQUENCE</scope>
    <source>
        <strain evidence="2">NBRC 109709</strain>
    </source>
</reference>